<comment type="caution">
    <text evidence="3">The sequence shown here is derived from an EMBL/GenBank/DDBJ whole genome shotgun (WGS) entry which is preliminary data.</text>
</comment>
<sequence length="128" mass="15711">MNSNTYIIEKLIRINYILIIRYRLHFQREPRDEIDRRKKIAQLPLEKLPEESLEIPIEQIYRPGSVLDMPVRPAWTYSMTKEQLEQQEQTYFNSYLDKIFANYEANSLSYFEMNLETWRQLWRTIEIC</sequence>
<name>A0A821NIT9_9BILA</name>
<evidence type="ECO:0000256" key="2">
    <source>
        <dbReference type="ARBA" id="ARBA00023134"/>
    </source>
</evidence>
<keyword evidence="4" id="KW-1185">Reference proteome</keyword>
<feature type="non-terminal residue" evidence="3">
    <location>
        <position position="1"/>
    </location>
</feature>
<dbReference type="InterPro" id="IPR043358">
    <property type="entry name" value="GNL1-like"/>
</dbReference>
<evidence type="ECO:0000256" key="1">
    <source>
        <dbReference type="ARBA" id="ARBA00022741"/>
    </source>
</evidence>
<keyword evidence="1" id="KW-0547">Nucleotide-binding</keyword>
<feature type="non-terminal residue" evidence="3">
    <location>
        <position position="128"/>
    </location>
</feature>
<gene>
    <name evidence="3" type="ORF">UJA718_LOCUS40591</name>
</gene>
<dbReference type="Proteomes" id="UP000663873">
    <property type="component" value="Unassembled WGS sequence"/>
</dbReference>
<accession>A0A821NIT9</accession>
<dbReference type="PANTHER" id="PTHR45709:SF3">
    <property type="entry name" value="GUANINE NUCLEOTIDE-BINDING PROTEIN-LIKE 1"/>
    <property type="match status" value="1"/>
</dbReference>
<proteinExistence type="predicted"/>
<dbReference type="GO" id="GO:0003924">
    <property type="term" value="F:GTPase activity"/>
    <property type="evidence" value="ECO:0007669"/>
    <property type="project" value="InterPro"/>
</dbReference>
<keyword evidence="2" id="KW-0342">GTP-binding</keyword>
<evidence type="ECO:0000313" key="4">
    <source>
        <dbReference type="Proteomes" id="UP000663873"/>
    </source>
</evidence>
<reference evidence="3" key="1">
    <citation type="submission" date="2021-02" db="EMBL/GenBank/DDBJ databases">
        <authorList>
            <person name="Nowell W R."/>
        </authorList>
    </citation>
    <scope>NUCLEOTIDE SEQUENCE</scope>
</reference>
<organism evidence="3 4">
    <name type="scientific">Rotaria socialis</name>
    <dbReference type="NCBI Taxonomy" id="392032"/>
    <lineage>
        <taxon>Eukaryota</taxon>
        <taxon>Metazoa</taxon>
        <taxon>Spiralia</taxon>
        <taxon>Gnathifera</taxon>
        <taxon>Rotifera</taxon>
        <taxon>Eurotatoria</taxon>
        <taxon>Bdelloidea</taxon>
        <taxon>Philodinida</taxon>
        <taxon>Philodinidae</taxon>
        <taxon>Rotaria</taxon>
    </lineage>
</organism>
<evidence type="ECO:0000313" key="3">
    <source>
        <dbReference type="EMBL" id="CAF4785652.1"/>
    </source>
</evidence>
<dbReference type="EMBL" id="CAJOBP010045356">
    <property type="protein sequence ID" value="CAF4785652.1"/>
    <property type="molecule type" value="Genomic_DNA"/>
</dbReference>
<dbReference type="AlphaFoldDB" id="A0A821NIT9"/>
<dbReference type="PANTHER" id="PTHR45709">
    <property type="entry name" value="LARGE SUBUNIT GTPASE 1 HOMOLOG-RELATED"/>
    <property type="match status" value="1"/>
</dbReference>
<protein>
    <submittedName>
        <fullName evidence="3">Uncharacterized protein</fullName>
    </submittedName>
</protein>
<dbReference type="GO" id="GO:0005525">
    <property type="term" value="F:GTP binding"/>
    <property type="evidence" value="ECO:0007669"/>
    <property type="project" value="UniProtKB-KW"/>
</dbReference>